<proteinExistence type="predicted"/>
<dbReference type="EMBL" id="BSXT01003632">
    <property type="protein sequence ID" value="GMF54887.1"/>
    <property type="molecule type" value="Genomic_DNA"/>
</dbReference>
<reference evidence="2" key="1">
    <citation type="submission" date="2023-04" db="EMBL/GenBank/DDBJ databases">
        <title>Phytophthora fragariaefolia NBRC 109709.</title>
        <authorList>
            <person name="Ichikawa N."/>
            <person name="Sato H."/>
            <person name="Tonouchi N."/>
        </authorList>
    </citation>
    <scope>NUCLEOTIDE SEQUENCE</scope>
    <source>
        <strain evidence="2">NBRC 109709</strain>
    </source>
</reference>
<dbReference type="Proteomes" id="UP001165121">
    <property type="component" value="Unassembled WGS sequence"/>
</dbReference>
<feature type="region of interest" description="Disordered" evidence="1">
    <location>
        <begin position="1"/>
        <end position="29"/>
    </location>
</feature>
<feature type="compositionally biased region" description="Polar residues" evidence="1">
    <location>
        <begin position="1"/>
        <end position="22"/>
    </location>
</feature>
<evidence type="ECO:0000256" key="1">
    <source>
        <dbReference type="SAM" id="MobiDB-lite"/>
    </source>
</evidence>
<accession>A0A9W6Y7Z1</accession>
<dbReference type="OrthoDB" id="2095295at2759"/>
<sequence length="240" mass="26977">MAGQDASTSEGVSPTSMTSTARTPPERVKRHVVDTARSEQSWNTWLHGLQGEPIKLFVFEYGTAIAKAEDRDNFMNACIRPLSTDREGAVAEASLREVVERLHARWEVSFDGEAVIWRMWAKEVTRNLDRSTWDAAIAAPPSRRILNLLRASNTRMEEHLAGMRRSAHTALDCVNSALANYAVLRQDLRAFSLRLDSHEAGLAARKASIEASIRDTELPDQNDIANPTEHMENLRNFEHE</sequence>
<organism evidence="2 3">
    <name type="scientific">Phytophthora fragariaefolia</name>
    <dbReference type="NCBI Taxonomy" id="1490495"/>
    <lineage>
        <taxon>Eukaryota</taxon>
        <taxon>Sar</taxon>
        <taxon>Stramenopiles</taxon>
        <taxon>Oomycota</taxon>
        <taxon>Peronosporomycetes</taxon>
        <taxon>Peronosporales</taxon>
        <taxon>Peronosporaceae</taxon>
        <taxon>Phytophthora</taxon>
    </lineage>
</organism>
<gene>
    <name evidence="2" type="ORF">Pfra01_002296500</name>
</gene>
<evidence type="ECO:0000313" key="3">
    <source>
        <dbReference type="Proteomes" id="UP001165121"/>
    </source>
</evidence>
<dbReference type="AlphaFoldDB" id="A0A9W6Y7Z1"/>
<protein>
    <submittedName>
        <fullName evidence="2">Unnamed protein product</fullName>
    </submittedName>
</protein>
<keyword evidence="3" id="KW-1185">Reference proteome</keyword>
<name>A0A9W6Y7Z1_9STRA</name>
<comment type="caution">
    <text evidence="2">The sequence shown here is derived from an EMBL/GenBank/DDBJ whole genome shotgun (WGS) entry which is preliminary data.</text>
</comment>
<evidence type="ECO:0000313" key="2">
    <source>
        <dbReference type="EMBL" id="GMF54887.1"/>
    </source>
</evidence>